<feature type="region of interest" description="Disordered" evidence="5">
    <location>
        <begin position="321"/>
        <end position="353"/>
    </location>
</feature>
<evidence type="ECO:0000256" key="5">
    <source>
        <dbReference type="SAM" id="MobiDB-lite"/>
    </source>
</evidence>
<feature type="compositionally biased region" description="Low complexity" evidence="5">
    <location>
        <begin position="327"/>
        <end position="341"/>
    </location>
</feature>
<keyword evidence="4" id="KW-0067">ATP-binding</keyword>
<feature type="domain" description="ABC transporter" evidence="6">
    <location>
        <begin position="4"/>
        <end position="234"/>
    </location>
</feature>
<dbReference type="SUPFAM" id="SSF52540">
    <property type="entry name" value="P-loop containing nucleoside triphosphate hydrolases"/>
    <property type="match status" value="1"/>
</dbReference>
<dbReference type="PANTHER" id="PTHR43335">
    <property type="entry name" value="ABC TRANSPORTER, ATP-BINDING PROTEIN"/>
    <property type="match status" value="1"/>
</dbReference>
<dbReference type="InterPro" id="IPR027417">
    <property type="entry name" value="P-loop_NTPase"/>
</dbReference>
<evidence type="ECO:0000256" key="2">
    <source>
        <dbReference type="ARBA" id="ARBA00022448"/>
    </source>
</evidence>
<keyword evidence="2" id="KW-0813">Transport</keyword>
<keyword evidence="3" id="KW-0547">Nucleotide-binding</keyword>
<dbReference type="CDD" id="cd03230">
    <property type="entry name" value="ABC_DR_subfamily_A"/>
    <property type="match status" value="1"/>
</dbReference>
<dbReference type="GO" id="GO:0005524">
    <property type="term" value="F:ATP binding"/>
    <property type="evidence" value="ECO:0007669"/>
    <property type="project" value="UniProtKB-KW"/>
</dbReference>
<dbReference type="GO" id="GO:0016887">
    <property type="term" value="F:ATP hydrolysis activity"/>
    <property type="evidence" value="ECO:0007669"/>
    <property type="project" value="InterPro"/>
</dbReference>
<gene>
    <name evidence="7" type="ORF">CUT44_18740</name>
</gene>
<reference evidence="7 8" key="1">
    <citation type="submission" date="2017-11" db="EMBL/GenBank/DDBJ databases">
        <title>Streptomyces carmine sp. nov., a novel actinomycete isolated from Sophora alopecuroides in Xinjiang, China.</title>
        <authorList>
            <person name="Wang Y."/>
            <person name="Luo X."/>
            <person name="Wan C."/>
            <person name="Zhang L."/>
        </authorList>
    </citation>
    <scope>NUCLEOTIDE SEQUENCE [LARGE SCALE GENOMIC DNA]</scope>
    <source>
        <strain evidence="7 8">TRM SA0054</strain>
    </source>
</reference>
<evidence type="ECO:0000256" key="1">
    <source>
        <dbReference type="ARBA" id="ARBA00005417"/>
    </source>
</evidence>
<organism evidence="7 8">
    <name type="scientific">Streptomyces carminius</name>
    <dbReference type="NCBI Taxonomy" id="2665496"/>
    <lineage>
        <taxon>Bacteria</taxon>
        <taxon>Bacillati</taxon>
        <taxon>Actinomycetota</taxon>
        <taxon>Actinomycetes</taxon>
        <taxon>Kitasatosporales</taxon>
        <taxon>Streptomycetaceae</taxon>
        <taxon>Streptomyces</taxon>
    </lineage>
</organism>
<dbReference type="RefSeq" id="WP_100203014.1">
    <property type="nucleotide sequence ID" value="NZ_PGGW01000058.1"/>
</dbReference>
<dbReference type="Gene3D" id="3.40.50.300">
    <property type="entry name" value="P-loop containing nucleotide triphosphate hydrolases"/>
    <property type="match status" value="1"/>
</dbReference>
<dbReference type="AlphaFoldDB" id="A0A2M8LX42"/>
<evidence type="ECO:0000313" key="7">
    <source>
        <dbReference type="EMBL" id="PJE96522.1"/>
    </source>
</evidence>
<evidence type="ECO:0000256" key="4">
    <source>
        <dbReference type="ARBA" id="ARBA00022840"/>
    </source>
</evidence>
<dbReference type="InterPro" id="IPR003593">
    <property type="entry name" value="AAA+_ATPase"/>
</dbReference>
<dbReference type="PROSITE" id="PS50893">
    <property type="entry name" value="ABC_TRANSPORTER_2"/>
    <property type="match status" value="1"/>
</dbReference>
<dbReference type="EMBL" id="PGGW01000058">
    <property type="protein sequence ID" value="PJE96522.1"/>
    <property type="molecule type" value="Genomic_DNA"/>
</dbReference>
<name>A0A2M8LX42_9ACTN</name>
<dbReference type="InterPro" id="IPR003439">
    <property type="entry name" value="ABC_transporter-like_ATP-bd"/>
</dbReference>
<evidence type="ECO:0000256" key="3">
    <source>
        <dbReference type="ARBA" id="ARBA00022741"/>
    </source>
</evidence>
<keyword evidence="8" id="KW-1185">Reference proteome</keyword>
<proteinExistence type="inferred from homology"/>
<dbReference type="SMART" id="SM00382">
    <property type="entry name" value="AAA"/>
    <property type="match status" value="1"/>
</dbReference>
<feature type="compositionally biased region" description="Polar residues" evidence="5">
    <location>
        <begin position="342"/>
        <end position="353"/>
    </location>
</feature>
<evidence type="ECO:0000259" key="6">
    <source>
        <dbReference type="PROSITE" id="PS50893"/>
    </source>
</evidence>
<evidence type="ECO:0000313" key="8">
    <source>
        <dbReference type="Proteomes" id="UP000230407"/>
    </source>
</evidence>
<comment type="caution">
    <text evidence="7">The sequence shown here is derived from an EMBL/GenBank/DDBJ whole genome shotgun (WGS) entry which is preliminary data.</text>
</comment>
<protein>
    <submittedName>
        <fullName evidence="7">ABC transporter</fullName>
    </submittedName>
</protein>
<accession>A0A2M8LX42</accession>
<sequence length="353" mass="36926">MTVIATENLSKRFPRVTALDRLTMRITPGVTGLVGANGAGKSTLIKILLGLSPASEGTASVLGLDVSDRGAEIRESVGYMPEHDCLPPDVSATEFVVHMARMSGLPADAARERTADTLRHVGLYEERYRPIGGYSTGMKQRVKLAQALVHDPKLVFLDEPTNGLDPVGRDDMLDLIRRVHTDFGISVLVTSHLLGELERTCDHVVVIDGGKLLRSSATADYTQRTATLAVEVTDTDTHPDGTTALREALTAAGLTVAPAGAAGEGLPGAGHVLLVEAAGSGEEAGDAGNAADAVYDTVRDTVAGLGLGLVRMEQRRHRIAEVFQNSPQPGTPGAPDTPAATETVQKGGSTDAA</sequence>
<dbReference type="Pfam" id="PF00005">
    <property type="entry name" value="ABC_tran"/>
    <property type="match status" value="1"/>
</dbReference>
<dbReference type="PANTHER" id="PTHR43335:SF2">
    <property type="entry name" value="ABC TRANSPORTER, ATP-BINDING PROTEIN"/>
    <property type="match status" value="1"/>
</dbReference>
<comment type="similarity">
    <text evidence="1">Belongs to the ABC transporter superfamily.</text>
</comment>
<dbReference type="Proteomes" id="UP000230407">
    <property type="component" value="Unassembled WGS sequence"/>
</dbReference>